<dbReference type="OrthoDB" id="8850498at2"/>
<organism evidence="1 2">
    <name type="scientific">Pandoraea sputorum</name>
    <dbReference type="NCBI Taxonomy" id="93222"/>
    <lineage>
        <taxon>Bacteria</taxon>
        <taxon>Pseudomonadati</taxon>
        <taxon>Pseudomonadota</taxon>
        <taxon>Betaproteobacteria</taxon>
        <taxon>Burkholderiales</taxon>
        <taxon>Burkholderiaceae</taxon>
        <taxon>Pandoraea</taxon>
    </lineage>
</organism>
<dbReference type="AlphaFoldDB" id="A0A239SM90"/>
<dbReference type="STRING" id="93222.NA29_20880"/>
<reference evidence="1 2" key="1">
    <citation type="submission" date="2017-06" db="EMBL/GenBank/DDBJ databases">
        <authorList>
            <consortium name="Pathogen Informatics"/>
        </authorList>
    </citation>
    <scope>NUCLEOTIDE SEQUENCE [LARGE SCALE GENOMIC DNA]</scope>
    <source>
        <strain evidence="1 2">NCTC13161</strain>
    </source>
</reference>
<sequence>MTGSFAPLRAFALAGFVFCGGTLAIAQPALRSGDAFLSFDIPAQPLSDALREFARVTRLPTLYRSELVDGLESSPVHGFLTAQTALAQLLESTGLVAQRIASDTGPAFVLRAADGATSGAAERGGLGNLAGYPAFVQARVMSALCASADTAPGAYRALLRFGVRPGGALENVELLSRTGDARRDRAILASLQRVVLDIAPPADLHQPLTLLIIPNTARATGATTPCMTARRER</sequence>
<proteinExistence type="predicted"/>
<accession>A0A239SM90</accession>
<gene>
    <name evidence="1" type="primary">fpvA_2</name>
    <name evidence="1" type="ORF">SAMEA4530655_03353</name>
</gene>
<protein>
    <submittedName>
        <fullName evidence="1">Ferripyoverdine receptor</fullName>
    </submittedName>
</protein>
<keyword evidence="2" id="KW-1185">Reference proteome</keyword>
<dbReference type="Gene3D" id="3.55.50.30">
    <property type="match status" value="1"/>
</dbReference>
<dbReference type="Proteomes" id="UP000215126">
    <property type="component" value="Chromosome 1"/>
</dbReference>
<dbReference type="SUPFAM" id="SSF74653">
    <property type="entry name" value="TolA/TonB C-terminal domain"/>
    <property type="match status" value="1"/>
</dbReference>
<evidence type="ECO:0000313" key="2">
    <source>
        <dbReference type="Proteomes" id="UP000215126"/>
    </source>
</evidence>
<dbReference type="RefSeq" id="WP_052253006.1">
    <property type="nucleotide sequence ID" value="NZ_CABPRX010000008.1"/>
</dbReference>
<name>A0A239SM90_9BURK</name>
<evidence type="ECO:0000313" key="1">
    <source>
        <dbReference type="EMBL" id="SNU86540.1"/>
    </source>
</evidence>
<dbReference type="GeneID" id="88095964"/>
<dbReference type="EMBL" id="LT906435">
    <property type="protein sequence ID" value="SNU86540.1"/>
    <property type="molecule type" value="Genomic_DNA"/>
</dbReference>
<keyword evidence="1" id="KW-0675">Receptor</keyword>